<evidence type="ECO:0000313" key="6">
    <source>
        <dbReference type="EMBL" id="KAG5843663.1"/>
    </source>
</evidence>
<proteinExistence type="inferred from homology"/>
<dbReference type="PANTHER" id="PTHR10938">
    <property type="entry name" value="TRANSLATION INITIATION FACTOR IF-3"/>
    <property type="match status" value="1"/>
</dbReference>
<dbReference type="GO" id="GO:0043022">
    <property type="term" value="F:ribosome binding"/>
    <property type="evidence" value="ECO:0007669"/>
    <property type="project" value="TreeGrafter"/>
</dbReference>
<dbReference type="InterPro" id="IPR036787">
    <property type="entry name" value="T_IF-3_N_sf"/>
</dbReference>
<keyword evidence="2" id="KW-0396">Initiation factor</keyword>
<dbReference type="GO" id="GO:0005739">
    <property type="term" value="C:mitochondrion"/>
    <property type="evidence" value="ECO:0007669"/>
    <property type="project" value="TreeGrafter"/>
</dbReference>
<dbReference type="SUPFAM" id="SSF55200">
    <property type="entry name" value="Translation initiation factor IF3, C-terminal domain"/>
    <property type="match status" value="1"/>
</dbReference>
<dbReference type="InterPro" id="IPR036788">
    <property type="entry name" value="T_IF-3_C_sf"/>
</dbReference>
<dbReference type="NCBIfam" id="TIGR00168">
    <property type="entry name" value="infC"/>
    <property type="match status" value="1"/>
</dbReference>
<evidence type="ECO:0000256" key="1">
    <source>
        <dbReference type="ARBA" id="ARBA00005439"/>
    </source>
</evidence>
<dbReference type="EMBL" id="JAFIRN010000008">
    <property type="protein sequence ID" value="KAG5843663.1"/>
    <property type="molecule type" value="Genomic_DNA"/>
</dbReference>
<dbReference type="Proteomes" id="UP001044222">
    <property type="component" value="Chromosome 8"/>
</dbReference>
<keyword evidence="3" id="KW-0648">Protein biosynthesis</keyword>
<feature type="region of interest" description="Disordered" evidence="4">
    <location>
        <begin position="250"/>
        <end position="284"/>
    </location>
</feature>
<accession>A0A9D3MA34</accession>
<dbReference type="GO" id="GO:0070124">
    <property type="term" value="P:mitochondrial translational initiation"/>
    <property type="evidence" value="ECO:0007669"/>
    <property type="project" value="TreeGrafter"/>
</dbReference>
<protein>
    <recommendedName>
        <fullName evidence="5">Translation initiation factor 3 N-terminal domain-containing protein</fullName>
    </recommendedName>
</protein>
<evidence type="ECO:0000256" key="3">
    <source>
        <dbReference type="ARBA" id="ARBA00022917"/>
    </source>
</evidence>
<keyword evidence="7" id="KW-1185">Reference proteome</keyword>
<reference evidence="6" key="1">
    <citation type="submission" date="2021-01" db="EMBL/GenBank/DDBJ databases">
        <title>A chromosome-scale assembly of European eel, Anguilla anguilla.</title>
        <authorList>
            <person name="Henkel C."/>
            <person name="Jong-Raadsen S.A."/>
            <person name="Dufour S."/>
            <person name="Weltzien F.-A."/>
            <person name="Palstra A.P."/>
            <person name="Pelster B."/>
            <person name="Spaink H.P."/>
            <person name="Van Den Thillart G.E."/>
            <person name="Jansen H."/>
            <person name="Zahm M."/>
            <person name="Klopp C."/>
            <person name="Cedric C."/>
            <person name="Louis A."/>
            <person name="Berthelot C."/>
            <person name="Parey E."/>
            <person name="Roest Crollius H."/>
            <person name="Montfort J."/>
            <person name="Robinson-Rechavi M."/>
            <person name="Bucao C."/>
            <person name="Bouchez O."/>
            <person name="Gislard M."/>
            <person name="Lluch J."/>
            <person name="Milhes M."/>
            <person name="Lampietro C."/>
            <person name="Lopez Roques C."/>
            <person name="Donnadieu C."/>
            <person name="Braasch I."/>
            <person name="Desvignes T."/>
            <person name="Postlethwait J."/>
            <person name="Bobe J."/>
            <person name="Guiguen Y."/>
            <person name="Dirks R."/>
        </authorList>
    </citation>
    <scope>NUCLEOTIDE SEQUENCE</scope>
    <source>
        <strain evidence="6">Tag_6206</strain>
        <tissue evidence="6">Liver</tissue>
    </source>
</reference>
<dbReference type="FunFam" id="3.10.20.80:FF:000002">
    <property type="entry name" value="Mitochondrial translational initiation factor 3"/>
    <property type="match status" value="1"/>
</dbReference>
<dbReference type="GO" id="GO:0032790">
    <property type="term" value="P:ribosome disassembly"/>
    <property type="evidence" value="ECO:0007669"/>
    <property type="project" value="TreeGrafter"/>
</dbReference>
<dbReference type="AlphaFoldDB" id="A0A9D3MA34"/>
<dbReference type="InterPro" id="IPR001288">
    <property type="entry name" value="Translation_initiation_fac_3"/>
</dbReference>
<evidence type="ECO:0000313" key="7">
    <source>
        <dbReference type="Proteomes" id="UP001044222"/>
    </source>
</evidence>
<feature type="region of interest" description="Disordered" evidence="4">
    <location>
        <begin position="57"/>
        <end position="83"/>
    </location>
</feature>
<gene>
    <name evidence="6" type="ORF">ANANG_G00153310</name>
</gene>
<name>A0A9D3MA34_ANGAN</name>
<dbReference type="SUPFAM" id="SSF54364">
    <property type="entry name" value="Translation initiation factor IF3, N-terminal domain"/>
    <property type="match status" value="1"/>
</dbReference>
<dbReference type="Gene3D" id="3.30.110.10">
    <property type="entry name" value="Translation initiation factor 3 (IF-3), C-terminal domain"/>
    <property type="match status" value="1"/>
</dbReference>
<dbReference type="InterPro" id="IPR019814">
    <property type="entry name" value="Translation_initiation_fac_3_N"/>
</dbReference>
<dbReference type="GO" id="GO:0003743">
    <property type="term" value="F:translation initiation factor activity"/>
    <property type="evidence" value="ECO:0007669"/>
    <property type="project" value="UniProtKB-KW"/>
</dbReference>
<organism evidence="6 7">
    <name type="scientific">Anguilla anguilla</name>
    <name type="common">European freshwater eel</name>
    <name type="synonym">Muraena anguilla</name>
    <dbReference type="NCBI Taxonomy" id="7936"/>
    <lineage>
        <taxon>Eukaryota</taxon>
        <taxon>Metazoa</taxon>
        <taxon>Chordata</taxon>
        <taxon>Craniata</taxon>
        <taxon>Vertebrata</taxon>
        <taxon>Euteleostomi</taxon>
        <taxon>Actinopterygii</taxon>
        <taxon>Neopterygii</taxon>
        <taxon>Teleostei</taxon>
        <taxon>Anguilliformes</taxon>
        <taxon>Anguillidae</taxon>
        <taxon>Anguilla</taxon>
    </lineage>
</organism>
<dbReference type="PANTHER" id="PTHR10938:SF0">
    <property type="entry name" value="TRANSLATION INITIATION FACTOR IF-3, MITOCHONDRIAL"/>
    <property type="match status" value="1"/>
</dbReference>
<comment type="similarity">
    <text evidence="1">Belongs to the IF-3 family.</text>
</comment>
<dbReference type="Gene3D" id="3.10.20.80">
    <property type="entry name" value="Translation initiation factor 3 (IF-3), N-terminal domain"/>
    <property type="match status" value="1"/>
</dbReference>
<feature type="domain" description="Translation initiation factor 3 N-terminal" evidence="5">
    <location>
        <begin position="83"/>
        <end position="151"/>
    </location>
</feature>
<dbReference type="Pfam" id="PF05198">
    <property type="entry name" value="IF3_N"/>
    <property type="match status" value="1"/>
</dbReference>
<comment type="caution">
    <text evidence="6">The sequence shown here is derived from an EMBL/GenBank/DDBJ whole genome shotgun (WGS) entry which is preliminary data.</text>
</comment>
<evidence type="ECO:0000256" key="2">
    <source>
        <dbReference type="ARBA" id="ARBA00022540"/>
    </source>
</evidence>
<feature type="compositionally biased region" description="Low complexity" evidence="4">
    <location>
        <begin position="266"/>
        <end position="277"/>
    </location>
</feature>
<evidence type="ECO:0000259" key="5">
    <source>
        <dbReference type="Pfam" id="PF05198"/>
    </source>
</evidence>
<sequence>MGSTFCLLNSMSTTCLRWAMSQAVTGICHFRLSPWRPHTLFSSHRAAPCSVAAALSTTADGEGDGDAPRKKQSAHTRSTIGSVGRKIHQRHLQVIGHDGANLGTMHRADVLRLMDQEGLKLVPRNENKDPPVYQLMTGKQIHEEQLKLREKQKNKAGPVQVKELTLSSDIGSHDLDTKLRQIQSWLSKKCHVRLTLRKGNVSDTKPPDSKLEEILQRMPTTVGFVSKPKIIRDGKAAMCILRAPSEKELLQRGALAKEPNQPPPGGAADADPTPDGTKSSPLQQ</sequence>
<evidence type="ECO:0000256" key="4">
    <source>
        <dbReference type="SAM" id="MobiDB-lite"/>
    </source>
</evidence>